<evidence type="ECO:0000313" key="4">
    <source>
        <dbReference type="EMBL" id="OXU24848.1"/>
    </source>
</evidence>
<sequence>MTPWLMAFFCLATAGCSNVTDQQTSETQHDHQVAILKQIRKINEDGSYTYGYEAGDGSFKVESRDVLGNIKGTFGFVDANGEIKRVSYSSSNGTGFKSTTVSPLQEQISVVQNIPRNNRTTTTTKKSPSIVFSTSTESATKSSVVQSIPRTRKTTTAPITSTTTTTSKEGPTRSSFVRPKGRHRFVINGQQRPIALEEEEIVDEDSQITRPNSSDKSSSLRRVIFTKRPVDHNLRPITEEFEDKEEEVKITTGNALRRQLQEETTKASTPVVEHEDDHADVYGGALSTSRPLFTTSSPTRSAQRAASLRHERQKHIYVNQDNGPAKFEQTPRTYEQHETKNHVQEDRNTAQQVFIRTTTRAPGDPREYVRQNGEPVYVRQQPDAYLRDLPAGGILVPADENTLEADQRYRQIPLNRLLLSRPEFSRLLQTPQQPLYTGPGTTDANIHYLTDSPPAAQEQEEAAPRVPVNPAYLARQRAAYQRQLAYQEGLSDPRRPLLRPAPVPQPLPQDEREYQNITPEYPYRMGQYALPPEPPNPIAPPLSRRDFQLLLRRLLVSQYGAQALSYPKTYLEDALYDQQPYPSYQPAYQAAPIPRGEVPYAPEPVAPVPPPLPPPPQATYPERVPLRRAPMYTRAINPLYQQNQYEEYPDSPRYSKRVYRQKFYTQEVRDEGEEILPPQIREALLLRMLQLAINAERPVAMPNTLIMTTTAPPVNRYRKSGPIRSVQILGEDVEDEKEMRKKM</sequence>
<dbReference type="PANTHER" id="PTHR10380">
    <property type="entry name" value="CUTICLE PROTEIN"/>
    <property type="match status" value="1"/>
</dbReference>
<evidence type="ECO:0000256" key="1">
    <source>
        <dbReference type="PROSITE-ProRule" id="PRU00497"/>
    </source>
</evidence>
<feature type="region of interest" description="Disordered" evidence="2">
    <location>
        <begin position="491"/>
        <end position="510"/>
    </location>
</feature>
<proteinExistence type="predicted"/>
<protein>
    <recommendedName>
        <fullName evidence="6">Cuticle protein 6</fullName>
    </recommendedName>
</protein>
<gene>
    <name evidence="4" type="ORF">TSAR_005810</name>
</gene>
<name>A0A232F2Y2_9HYME</name>
<dbReference type="InterPro" id="IPR000618">
    <property type="entry name" value="Insect_cuticle"/>
</dbReference>
<evidence type="ECO:0000256" key="3">
    <source>
        <dbReference type="SAM" id="SignalP"/>
    </source>
</evidence>
<keyword evidence="1" id="KW-0193">Cuticle</keyword>
<keyword evidence="3" id="KW-0732">Signal</keyword>
<dbReference type="AlphaFoldDB" id="A0A232F2Y2"/>
<dbReference type="GO" id="GO:0008010">
    <property type="term" value="F:structural constituent of chitin-based larval cuticle"/>
    <property type="evidence" value="ECO:0007669"/>
    <property type="project" value="TreeGrafter"/>
</dbReference>
<evidence type="ECO:0008006" key="6">
    <source>
        <dbReference type="Google" id="ProtNLM"/>
    </source>
</evidence>
<feature type="compositionally biased region" description="Low complexity" evidence="2">
    <location>
        <begin position="154"/>
        <end position="168"/>
    </location>
</feature>
<dbReference type="PROSITE" id="PS51155">
    <property type="entry name" value="CHIT_BIND_RR_2"/>
    <property type="match status" value="1"/>
</dbReference>
<dbReference type="OrthoDB" id="7222477at2759"/>
<evidence type="ECO:0000313" key="5">
    <source>
        <dbReference type="Proteomes" id="UP000215335"/>
    </source>
</evidence>
<feature type="region of interest" description="Disordered" evidence="2">
    <location>
        <begin position="142"/>
        <end position="177"/>
    </location>
</feature>
<accession>A0A232F2Y2</accession>
<organism evidence="4 5">
    <name type="scientific">Trichomalopsis sarcophagae</name>
    <dbReference type="NCBI Taxonomy" id="543379"/>
    <lineage>
        <taxon>Eukaryota</taxon>
        <taxon>Metazoa</taxon>
        <taxon>Ecdysozoa</taxon>
        <taxon>Arthropoda</taxon>
        <taxon>Hexapoda</taxon>
        <taxon>Insecta</taxon>
        <taxon>Pterygota</taxon>
        <taxon>Neoptera</taxon>
        <taxon>Endopterygota</taxon>
        <taxon>Hymenoptera</taxon>
        <taxon>Apocrita</taxon>
        <taxon>Proctotrupomorpha</taxon>
        <taxon>Chalcidoidea</taxon>
        <taxon>Pteromalidae</taxon>
        <taxon>Pteromalinae</taxon>
        <taxon>Trichomalopsis</taxon>
    </lineage>
</organism>
<feature type="signal peptide" evidence="3">
    <location>
        <begin position="1"/>
        <end position="16"/>
    </location>
</feature>
<dbReference type="Proteomes" id="UP000215335">
    <property type="component" value="Unassembled WGS sequence"/>
</dbReference>
<dbReference type="STRING" id="543379.A0A232F2Y2"/>
<feature type="chain" id="PRO_5013008741" description="Cuticle protein 6" evidence="3">
    <location>
        <begin position="17"/>
        <end position="743"/>
    </location>
</feature>
<reference evidence="4 5" key="1">
    <citation type="journal article" date="2017" name="Curr. Biol.">
        <title>The Evolution of Venom by Co-option of Single-Copy Genes.</title>
        <authorList>
            <person name="Martinson E.O."/>
            <person name="Mrinalini"/>
            <person name="Kelkar Y.D."/>
            <person name="Chang C.H."/>
            <person name="Werren J.H."/>
        </authorList>
    </citation>
    <scope>NUCLEOTIDE SEQUENCE [LARGE SCALE GENOMIC DNA]</scope>
    <source>
        <strain evidence="4 5">Alberta</strain>
        <tissue evidence="4">Whole body</tissue>
    </source>
</reference>
<evidence type="ECO:0000256" key="2">
    <source>
        <dbReference type="SAM" id="MobiDB-lite"/>
    </source>
</evidence>
<dbReference type="EMBL" id="NNAY01001178">
    <property type="protein sequence ID" value="OXU24848.1"/>
    <property type="molecule type" value="Genomic_DNA"/>
</dbReference>
<comment type="caution">
    <text evidence="4">The sequence shown here is derived from an EMBL/GenBank/DDBJ whole genome shotgun (WGS) entry which is preliminary data.</text>
</comment>
<dbReference type="PANTHER" id="PTHR10380:SF209">
    <property type="match status" value="1"/>
</dbReference>
<dbReference type="GO" id="GO:0062129">
    <property type="term" value="C:chitin-based extracellular matrix"/>
    <property type="evidence" value="ECO:0007669"/>
    <property type="project" value="TreeGrafter"/>
</dbReference>
<keyword evidence="5" id="KW-1185">Reference proteome</keyword>
<dbReference type="InterPro" id="IPR050468">
    <property type="entry name" value="Cuticle_Struct_Prot"/>
</dbReference>
<dbReference type="Pfam" id="PF00379">
    <property type="entry name" value="Chitin_bind_4"/>
    <property type="match status" value="1"/>
</dbReference>